<dbReference type="InterPro" id="IPR002941">
    <property type="entry name" value="DNA_methylase_N4/N6"/>
</dbReference>
<dbReference type="EMBL" id="LAZR01063833">
    <property type="protein sequence ID" value="KKK58719.1"/>
    <property type="molecule type" value="Genomic_DNA"/>
</dbReference>
<feature type="non-terminal residue" evidence="4">
    <location>
        <position position="1"/>
    </location>
</feature>
<organism evidence="4">
    <name type="scientific">marine sediment metagenome</name>
    <dbReference type="NCBI Taxonomy" id="412755"/>
    <lineage>
        <taxon>unclassified sequences</taxon>
        <taxon>metagenomes</taxon>
        <taxon>ecological metagenomes</taxon>
    </lineage>
</organism>
<evidence type="ECO:0000259" key="3">
    <source>
        <dbReference type="Pfam" id="PF01555"/>
    </source>
</evidence>
<dbReference type="GO" id="GO:0003677">
    <property type="term" value="F:DNA binding"/>
    <property type="evidence" value="ECO:0007669"/>
    <property type="project" value="InterPro"/>
</dbReference>
<evidence type="ECO:0000313" key="4">
    <source>
        <dbReference type="EMBL" id="KKK58719.1"/>
    </source>
</evidence>
<proteinExistence type="predicted"/>
<dbReference type="Pfam" id="PF01555">
    <property type="entry name" value="N6_N4_Mtase"/>
    <property type="match status" value="1"/>
</dbReference>
<feature type="domain" description="DNA methylase N-4/N-6" evidence="3">
    <location>
        <begin position="82"/>
        <end position="148"/>
    </location>
</feature>
<dbReference type="AlphaFoldDB" id="A0A0F8YXD7"/>
<dbReference type="Gene3D" id="3.40.50.150">
    <property type="entry name" value="Vaccinia Virus protein VP39"/>
    <property type="match status" value="1"/>
</dbReference>
<protein>
    <recommendedName>
        <fullName evidence="3">DNA methylase N-4/N-6 domain-containing protein</fullName>
    </recommendedName>
</protein>
<dbReference type="PRINTS" id="PR00508">
    <property type="entry name" value="S21N4MTFRASE"/>
</dbReference>
<dbReference type="InterPro" id="IPR001091">
    <property type="entry name" value="RM_Methyltransferase"/>
</dbReference>
<evidence type="ECO:0000256" key="2">
    <source>
        <dbReference type="ARBA" id="ARBA00022679"/>
    </source>
</evidence>
<evidence type="ECO:0000256" key="1">
    <source>
        <dbReference type="ARBA" id="ARBA00022603"/>
    </source>
</evidence>
<sequence length="157" mass="17758">IQAWLLPFAMNDEDTGLIRSLWNECDLPWKRLRLVLRHPDLDESKSLIAMPPRAEILCVNDWAEENGPKIWYVPHAGFAETGRQGKTVGHPAAFHERLVVEFLRMFPSVRTLVDPFVGTGTTAWVAKKMGLRCVGIDSDERYCEIAAKRMAQAVLAL</sequence>
<dbReference type="SUPFAM" id="SSF53335">
    <property type="entry name" value="S-adenosyl-L-methionine-dependent methyltransferases"/>
    <property type="match status" value="1"/>
</dbReference>
<keyword evidence="1" id="KW-0489">Methyltransferase</keyword>
<dbReference type="GO" id="GO:0032259">
    <property type="term" value="P:methylation"/>
    <property type="evidence" value="ECO:0007669"/>
    <property type="project" value="UniProtKB-KW"/>
</dbReference>
<dbReference type="GO" id="GO:0008170">
    <property type="term" value="F:N-methyltransferase activity"/>
    <property type="evidence" value="ECO:0007669"/>
    <property type="project" value="InterPro"/>
</dbReference>
<accession>A0A0F8YXD7</accession>
<keyword evidence="2" id="KW-0808">Transferase</keyword>
<reference evidence="4" key="1">
    <citation type="journal article" date="2015" name="Nature">
        <title>Complex archaea that bridge the gap between prokaryotes and eukaryotes.</title>
        <authorList>
            <person name="Spang A."/>
            <person name="Saw J.H."/>
            <person name="Jorgensen S.L."/>
            <person name="Zaremba-Niedzwiedzka K."/>
            <person name="Martijn J."/>
            <person name="Lind A.E."/>
            <person name="van Eijk R."/>
            <person name="Schleper C."/>
            <person name="Guy L."/>
            <person name="Ettema T.J."/>
        </authorList>
    </citation>
    <scope>NUCLEOTIDE SEQUENCE</scope>
</reference>
<gene>
    <name evidence="4" type="ORF">LCGC14_3041570</name>
</gene>
<name>A0A0F8YXD7_9ZZZZ</name>
<dbReference type="InterPro" id="IPR029063">
    <property type="entry name" value="SAM-dependent_MTases_sf"/>
</dbReference>
<comment type="caution">
    <text evidence="4">The sequence shown here is derived from an EMBL/GenBank/DDBJ whole genome shotgun (WGS) entry which is preliminary data.</text>
</comment>